<accession>A0A1C5K3E0</accession>
<dbReference type="AlphaFoldDB" id="A0A1C5K3E0"/>
<dbReference type="Proteomes" id="UP000198217">
    <property type="component" value="Chromosome I"/>
</dbReference>
<dbReference type="PANTHER" id="PTHR36852">
    <property type="entry name" value="PROTEIN GVPL 2"/>
    <property type="match status" value="1"/>
</dbReference>
<name>A0A1C5K3E0_9ACTN</name>
<gene>
    <name evidence="4" type="ORF">GA0070609_5368</name>
</gene>
<reference evidence="4 5" key="1">
    <citation type="submission" date="2016-06" db="EMBL/GenBank/DDBJ databases">
        <authorList>
            <person name="Kjaerup R.B."/>
            <person name="Dalgaard T.S."/>
            <person name="Juul-Madsen H.R."/>
        </authorList>
    </citation>
    <scope>NUCLEOTIDE SEQUENCE [LARGE SCALE GENOMIC DNA]</scope>
    <source>
        <strain evidence="4 5">DSM 43904</strain>
    </source>
</reference>
<dbReference type="GO" id="GO:0031412">
    <property type="term" value="P:gas vesicle organization"/>
    <property type="evidence" value="ECO:0007669"/>
    <property type="project" value="InterPro"/>
</dbReference>
<comment type="similarity">
    <text evidence="3">Belongs to the gas vesicle GvpF/GvpL family.</text>
</comment>
<protein>
    <submittedName>
        <fullName evidence="4">Gas vesicle synthesis protein GvpL/GvpF</fullName>
    </submittedName>
</protein>
<organism evidence="4 5">
    <name type="scientific">Micromonospora echinaurantiaca</name>
    <dbReference type="NCBI Taxonomy" id="47857"/>
    <lineage>
        <taxon>Bacteria</taxon>
        <taxon>Bacillati</taxon>
        <taxon>Actinomycetota</taxon>
        <taxon>Actinomycetes</taxon>
        <taxon>Micromonosporales</taxon>
        <taxon>Micromonosporaceae</taxon>
        <taxon>Micromonospora</taxon>
    </lineage>
</organism>
<keyword evidence="1" id="KW-0304">Gas vesicle</keyword>
<dbReference type="RefSeq" id="WP_088996294.1">
    <property type="nucleotide sequence ID" value="NZ_LT607750.1"/>
</dbReference>
<dbReference type="Pfam" id="PF06386">
    <property type="entry name" value="GvpL_GvpF"/>
    <property type="match status" value="1"/>
</dbReference>
<evidence type="ECO:0000313" key="4">
    <source>
        <dbReference type="EMBL" id="SCG77293.1"/>
    </source>
</evidence>
<evidence type="ECO:0000313" key="5">
    <source>
        <dbReference type="Proteomes" id="UP000198217"/>
    </source>
</evidence>
<dbReference type="PANTHER" id="PTHR36852:SF1">
    <property type="entry name" value="PROTEIN GVPL 2"/>
    <property type="match status" value="1"/>
</dbReference>
<dbReference type="EMBL" id="LT607750">
    <property type="protein sequence ID" value="SCG77293.1"/>
    <property type="molecule type" value="Genomic_DNA"/>
</dbReference>
<keyword evidence="5" id="KW-1185">Reference proteome</keyword>
<proteinExistence type="inferred from homology"/>
<dbReference type="InterPro" id="IPR009430">
    <property type="entry name" value="GvpL/GvpF"/>
</dbReference>
<dbReference type="GO" id="GO:0031411">
    <property type="term" value="C:gas vesicle"/>
    <property type="evidence" value="ECO:0007669"/>
    <property type="project" value="UniProtKB-SubCell"/>
</dbReference>
<sequence>MSSTPDLAADADRPEVGTGVWLHGVVRDVDPAVLAAIPGMAGAPVRAVRAAGLSAVVSTAPLTEYGEQALRRNLEDLAWLERAARAHHAVVDALARRGPVVPARLATVHHDDARVAGQLAARRTELTGLLDRLTDRGEWGVKGYQVPGALPRAAEETGTGGAGAAYLRRRRAQLTAREQGQRIAAEVAAAVHDTLAGYAVAARRHAPQDRRLSGAPTPMVLNGAYLVESARLAGFTALVAALGERHPELRLELTGPWPPYSFAEERPAGPALTVREPAC</sequence>
<evidence type="ECO:0000256" key="2">
    <source>
        <dbReference type="ARBA" id="ARBA00035108"/>
    </source>
</evidence>
<evidence type="ECO:0000256" key="3">
    <source>
        <dbReference type="ARBA" id="ARBA00035643"/>
    </source>
</evidence>
<evidence type="ECO:0000256" key="1">
    <source>
        <dbReference type="ARBA" id="ARBA00022987"/>
    </source>
</evidence>
<comment type="subcellular location">
    <subcellularLocation>
        <location evidence="2">Gas vesicle</location>
    </subcellularLocation>
</comment>